<gene>
    <name evidence="2" type="ORF">NDU88_000047</name>
</gene>
<evidence type="ECO:0000313" key="2">
    <source>
        <dbReference type="EMBL" id="KAJ1190725.1"/>
    </source>
</evidence>
<protein>
    <submittedName>
        <fullName evidence="2">Uncharacterized protein</fullName>
    </submittedName>
</protein>
<proteinExistence type="predicted"/>
<dbReference type="EMBL" id="JANPWB010000004">
    <property type="protein sequence ID" value="KAJ1190725.1"/>
    <property type="molecule type" value="Genomic_DNA"/>
</dbReference>
<evidence type="ECO:0000256" key="1">
    <source>
        <dbReference type="SAM" id="MobiDB-lite"/>
    </source>
</evidence>
<feature type="region of interest" description="Disordered" evidence="1">
    <location>
        <begin position="64"/>
        <end position="101"/>
    </location>
</feature>
<comment type="caution">
    <text evidence="2">The sequence shown here is derived from an EMBL/GenBank/DDBJ whole genome shotgun (WGS) entry which is preliminary data.</text>
</comment>
<keyword evidence="3" id="KW-1185">Reference proteome</keyword>
<dbReference type="Proteomes" id="UP001066276">
    <property type="component" value="Chromosome 2_2"/>
</dbReference>
<accession>A0AAV7UR27</accession>
<name>A0AAV7UR27_PLEWA</name>
<sequence>MDWVANSGTLGCRAPPDPYPAIKFQGSCRSQACGASQSPEEGGLNPETVWEPCVHRLRCVTASSQNGGRAYAVSRSRKSAAPDGSKSGPGREPITARLKVC</sequence>
<evidence type="ECO:0000313" key="3">
    <source>
        <dbReference type="Proteomes" id="UP001066276"/>
    </source>
</evidence>
<organism evidence="2 3">
    <name type="scientific">Pleurodeles waltl</name>
    <name type="common">Iberian ribbed newt</name>
    <dbReference type="NCBI Taxonomy" id="8319"/>
    <lineage>
        <taxon>Eukaryota</taxon>
        <taxon>Metazoa</taxon>
        <taxon>Chordata</taxon>
        <taxon>Craniata</taxon>
        <taxon>Vertebrata</taxon>
        <taxon>Euteleostomi</taxon>
        <taxon>Amphibia</taxon>
        <taxon>Batrachia</taxon>
        <taxon>Caudata</taxon>
        <taxon>Salamandroidea</taxon>
        <taxon>Salamandridae</taxon>
        <taxon>Pleurodelinae</taxon>
        <taxon>Pleurodeles</taxon>
    </lineage>
</organism>
<dbReference type="AlphaFoldDB" id="A0AAV7UR27"/>
<reference evidence="2" key="1">
    <citation type="journal article" date="2022" name="bioRxiv">
        <title>Sequencing and chromosome-scale assembly of the giantPleurodeles waltlgenome.</title>
        <authorList>
            <person name="Brown T."/>
            <person name="Elewa A."/>
            <person name="Iarovenko S."/>
            <person name="Subramanian E."/>
            <person name="Araus A.J."/>
            <person name="Petzold A."/>
            <person name="Susuki M."/>
            <person name="Suzuki K.-i.T."/>
            <person name="Hayashi T."/>
            <person name="Toyoda A."/>
            <person name="Oliveira C."/>
            <person name="Osipova E."/>
            <person name="Leigh N.D."/>
            <person name="Simon A."/>
            <person name="Yun M.H."/>
        </authorList>
    </citation>
    <scope>NUCLEOTIDE SEQUENCE</scope>
    <source>
        <strain evidence="2">20211129_DDA</strain>
        <tissue evidence="2">Liver</tissue>
    </source>
</reference>